<accession>J3MME1</accession>
<reference evidence="2" key="1">
    <citation type="journal article" date="2013" name="Nat. Commun.">
        <title>Whole-genome sequencing of Oryza brachyantha reveals mechanisms underlying Oryza genome evolution.</title>
        <authorList>
            <person name="Chen J."/>
            <person name="Huang Q."/>
            <person name="Gao D."/>
            <person name="Wang J."/>
            <person name="Lang Y."/>
            <person name="Liu T."/>
            <person name="Li B."/>
            <person name="Bai Z."/>
            <person name="Luis Goicoechea J."/>
            <person name="Liang C."/>
            <person name="Chen C."/>
            <person name="Zhang W."/>
            <person name="Sun S."/>
            <person name="Liao Y."/>
            <person name="Zhang X."/>
            <person name="Yang L."/>
            <person name="Song C."/>
            <person name="Wang M."/>
            <person name="Shi J."/>
            <person name="Liu G."/>
            <person name="Liu J."/>
            <person name="Zhou H."/>
            <person name="Zhou W."/>
            <person name="Yu Q."/>
            <person name="An N."/>
            <person name="Chen Y."/>
            <person name="Cai Q."/>
            <person name="Wang B."/>
            <person name="Liu B."/>
            <person name="Min J."/>
            <person name="Huang Y."/>
            <person name="Wu H."/>
            <person name="Li Z."/>
            <person name="Zhang Y."/>
            <person name="Yin Y."/>
            <person name="Song W."/>
            <person name="Jiang J."/>
            <person name="Jackson S.A."/>
            <person name="Wing R.A."/>
            <person name="Wang J."/>
            <person name="Chen M."/>
        </authorList>
    </citation>
    <scope>NUCLEOTIDE SEQUENCE [LARGE SCALE GENOMIC DNA]</scope>
    <source>
        <strain evidence="2">cv. IRGC 101232</strain>
    </source>
</reference>
<dbReference type="STRING" id="4533.J3MME1"/>
<dbReference type="Proteomes" id="UP000006038">
    <property type="component" value="Chromosome 7"/>
</dbReference>
<evidence type="ECO:0000256" key="1">
    <source>
        <dbReference type="SAM" id="Phobius"/>
    </source>
</evidence>
<reference evidence="2" key="2">
    <citation type="submission" date="2013-04" db="UniProtKB">
        <authorList>
            <consortium name="EnsemblPlants"/>
        </authorList>
    </citation>
    <scope>IDENTIFICATION</scope>
</reference>
<dbReference type="EnsemblPlants" id="OB07G25730.1">
    <property type="protein sequence ID" value="OB07G25730.1"/>
    <property type="gene ID" value="OB07G25730"/>
</dbReference>
<dbReference type="Gramene" id="OB07G25730.1">
    <property type="protein sequence ID" value="OB07G25730.1"/>
    <property type="gene ID" value="OB07G25730"/>
</dbReference>
<feature type="transmembrane region" description="Helical" evidence="1">
    <location>
        <begin position="65"/>
        <end position="87"/>
    </location>
</feature>
<name>J3MME1_ORYBR</name>
<sequence>MVVEGATAERGQGVRLPLRRAGAHLSPFVLLLALTNQAGTVGLMRARHVRSPAGAGRWESFFPKAVDVATPLAAVALAAAVFVQQLWKWNYSIIRALAKPEPKLHHIVQRKE</sequence>
<evidence type="ECO:0000313" key="2">
    <source>
        <dbReference type="EnsemblPlants" id="OB07G25730.1"/>
    </source>
</evidence>
<keyword evidence="3" id="KW-1185">Reference proteome</keyword>
<feature type="transmembrane region" description="Helical" evidence="1">
    <location>
        <begin position="25"/>
        <end position="44"/>
    </location>
</feature>
<dbReference type="AlphaFoldDB" id="J3MME1"/>
<evidence type="ECO:0000313" key="3">
    <source>
        <dbReference type="Proteomes" id="UP000006038"/>
    </source>
</evidence>
<organism evidence="2">
    <name type="scientific">Oryza brachyantha</name>
    <name type="common">malo sina</name>
    <dbReference type="NCBI Taxonomy" id="4533"/>
    <lineage>
        <taxon>Eukaryota</taxon>
        <taxon>Viridiplantae</taxon>
        <taxon>Streptophyta</taxon>
        <taxon>Embryophyta</taxon>
        <taxon>Tracheophyta</taxon>
        <taxon>Spermatophyta</taxon>
        <taxon>Magnoliopsida</taxon>
        <taxon>Liliopsida</taxon>
        <taxon>Poales</taxon>
        <taxon>Poaceae</taxon>
        <taxon>BOP clade</taxon>
        <taxon>Oryzoideae</taxon>
        <taxon>Oryzeae</taxon>
        <taxon>Oryzinae</taxon>
        <taxon>Oryza</taxon>
    </lineage>
</organism>
<keyword evidence="1" id="KW-0812">Transmembrane</keyword>
<keyword evidence="1" id="KW-1133">Transmembrane helix</keyword>
<keyword evidence="1" id="KW-0472">Membrane</keyword>
<proteinExistence type="predicted"/>
<dbReference type="HOGENOM" id="CLU_2149752_0_0_1"/>
<protein>
    <submittedName>
        <fullName evidence="2">Uncharacterized protein</fullName>
    </submittedName>
</protein>